<comment type="caution">
    <text evidence="1">The sequence shown here is derived from an EMBL/GenBank/DDBJ whole genome shotgun (WGS) entry which is preliminary data.</text>
</comment>
<reference evidence="1" key="1">
    <citation type="journal article" date="2019" name="bioRxiv">
        <title>The Genome of the Zebra Mussel, Dreissena polymorpha: A Resource for Invasive Species Research.</title>
        <authorList>
            <person name="McCartney M.A."/>
            <person name="Auch B."/>
            <person name="Kono T."/>
            <person name="Mallez S."/>
            <person name="Zhang Y."/>
            <person name="Obille A."/>
            <person name="Becker A."/>
            <person name="Abrahante J.E."/>
            <person name="Garbe J."/>
            <person name="Badalamenti J.P."/>
            <person name="Herman A."/>
            <person name="Mangelson H."/>
            <person name="Liachko I."/>
            <person name="Sullivan S."/>
            <person name="Sone E.D."/>
            <person name="Koren S."/>
            <person name="Silverstein K.A.T."/>
            <person name="Beckman K.B."/>
            <person name="Gohl D.M."/>
        </authorList>
    </citation>
    <scope>NUCLEOTIDE SEQUENCE</scope>
    <source>
        <strain evidence="1">Duluth1</strain>
        <tissue evidence="1">Whole animal</tissue>
    </source>
</reference>
<gene>
    <name evidence="1" type="ORF">DPMN_099577</name>
</gene>
<organism evidence="1 2">
    <name type="scientific">Dreissena polymorpha</name>
    <name type="common">Zebra mussel</name>
    <name type="synonym">Mytilus polymorpha</name>
    <dbReference type="NCBI Taxonomy" id="45954"/>
    <lineage>
        <taxon>Eukaryota</taxon>
        <taxon>Metazoa</taxon>
        <taxon>Spiralia</taxon>
        <taxon>Lophotrochozoa</taxon>
        <taxon>Mollusca</taxon>
        <taxon>Bivalvia</taxon>
        <taxon>Autobranchia</taxon>
        <taxon>Heteroconchia</taxon>
        <taxon>Euheterodonta</taxon>
        <taxon>Imparidentia</taxon>
        <taxon>Neoheterodontei</taxon>
        <taxon>Myida</taxon>
        <taxon>Dreissenoidea</taxon>
        <taxon>Dreissenidae</taxon>
        <taxon>Dreissena</taxon>
    </lineage>
</organism>
<accession>A0A9D4R8B0</accession>
<dbReference type="AlphaFoldDB" id="A0A9D4R8B0"/>
<proteinExistence type="predicted"/>
<dbReference type="Proteomes" id="UP000828390">
    <property type="component" value="Unassembled WGS sequence"/>
</dbReference>
<evidence type="ECO:0000313" key="1">
    <source>
        <dbReference type="EMBL" id="KAH3856980.1"/>
    </source>
</evidence>
<dbReference type="EMBL" id="JAIWYP010000003">
    <property type="protein sequence ID" value="KAH3856980.1"/>
    <property type="molecule type" value="Genomic_DNA"/>
</dbReference>
<name>A0A9D4R8B0_DREPO</name>
<keyword evidence="2" id="KW-1185">Reference proteome</keyword>
<evidence type="ECO:0000313" key="2">
    <source>
        <dbReference type="Proteomes" id="UP000828390"/>
    </source>
</evidence>
<sequence>MGTDNKDQLSILLSKVMEDIGVTDELVNFRSTRQGWPEKLLDEEGRVLLSNKNLRISSVENVYNYYRTFTDVRPRHCTDEDIHTYENATEAVP</sequence>
<reference evidence="1" key="2">
    <citation type="submission" date="2020-11" db="EMBL/GenBank/DDBJ databases">
        <authorList>
            <person name="McCartney M.A."/>
            <person name="Auch B."/>
            <person name="Kono T."/>
            <person name="Mallez S."/>
            <person name="Becker A."/>
            <person name="Gohl D.M."/>
            <person name="Silverstein K.A.T."/>
            <person name="Koren S."/>
            <person name="Bechman K.B."/>
            <person name="Herman A."/>
            <person name="Abrahante J.E."/>
            <person name="Garbe J."/>
        </authorList>
    </citation>
    <scope>NUCLEOTIDE SEQUENCE</scope>
    <source>
        <strain evidence="1">Duluth1</strain>
        <tissue evidence="1">Whole animal</tissue>
    </source>
</reference>
<protein>
    <submittedName>
        <fullName evidence="1">Uncharacterized protein</fullName>
    </submittedName>
</protein>